<evidence type="ECO:0000313" key="4">
    <source>
        <dbReference type="Proteomes" id="UP000260457"/>
    </source>
</evidence>
<evidence type="ECO:0000313" key="2">
    <source>
        <dbReference type="EMBL" id="PEJ31616.1"/>
    </source>
</evidence>
<dbReference type="SUPFAM" id="SSF51338">
    <property type="entry name" value="Composite domain of metallo-dependent hydrolases"/>
    <property type="match status" value="1"/>
</dbReference>
<name>A0AAX0S2X6_9BACI</name>
<dbReference type="GO" id="GO:0016810">
    <property type="term" value="F:hydrolase activity, acting on carbon-nitrogen (but not peptide) bonds"/>
    <property type="evidence" value="ECO:0007669"/>
    <property type="project" value="InterPro"/>
</dbReference>
<dbReference type="EMBL" id="CP030926">
    <property type="protein sequence ID" value="AXN39954.1"/>
    <property type="molecule type" value="Genomic_DNA"/>
</dbReference>
<protein>
    <submittedName>
        <fullName evidence="2">Uncharacterized protein</fullName>
    </submittedName>
</protein>
<accession>A0AAX0S2X6</accession>
<evidence type="ECO:0000313" key="3">
    <source>
        <dbReference type="Proteomes" id="UP000220106"/>
    </source>
</evidence>
<dbReference type="InterPro" id="IPR011059">
    <property type="entry name" value="Metal-dep_hydrolase_composite"/>
</dbReference>
<gene>
    <name evidence="2" type="ORF">CN689_15540</name>
    <name evidence="1" type="ORF">DTO10_17380</name>
</gene>
<dbReference type="Gene3D" id="2.30.40.10">
    <property type="entry name" value="Urease, subunit C, domain 1"/>
    <property type="match status" value="1"/>
</dbReference>
<dbReference type="KEGG" id="pbut:DTO10_17380"/>
<reference evidence="1 4" key="2">
    <citation type="submission" date="2018-07" db="EMBL/GenBank/DDBJ databases">
        <title>The molecular basis for the intramolecular migration of carboxyl group in the catabolism of para-hydroxybenzoate via gentisate.</title>
        <authorList>
            <person name="Zhao H."/>
            <person name="Xu Y."/>
            <person name="Lin S."/>
            <person name="Spain J.C."/>
            <person name="Zhou N.-Y."/>
        </authorList>
    </citation>
    <scope>NUCLEOTIDE SEQUENCE [LARGE SCALE GENOMIC DNA]</scope>
    <source>
        <strain evidence="1 4">PHB-7a</strain>
    </source>
</reference>
<proteinExistence type="predicted"/>
<sequence>METNFFAKNKQSVYMGHVFPCQITATFNKGKRVYETGEISKKERGKWLKVMDSGIVVNN</sequence>
<dbReference type="AlphaFoldDB" id="A0AAX0S2X6"/>
<keyword evidence="4" id="KW-1185">Reference proteome</keyword>
<dbReference type="EMBL" id="NUEQ01000027">
    <property type="protein sequence ID" value="PEJ31616.1"/>
    <property type="molecule type" value="Genomic_DNA"/>
</dbReference>
<evidence type="ECO:0000313" key="1">
    <source>
        <dbReference type="EMBL" id="AXN39954.1"/>
    </source>
</evidence>
<organism evidence="2 3">
    <name type="scientific">Peribacillus butanolivorans</name>
    <dbReference type="NCBI Taxonomy" id="421767"/>
    <lineage>
        <taxon>Bacteria</taxon>
        <taxon>Bacillati</taxon>
        <taxon>Bacillota</taxon>
        <taxon>Bacilli</taxon>
        <taxon>Bacillales</taxon>
        <taxon>Bacillaceae</taxon>
        <taxon>Peribacillus</taxon>
    </lineage>
</organism>
<dbReference type="Proteomes" id="UP000220106">
    <property type="component" value="Unassembled WGS sequence"/>
</dbReference>
<dbReference type="Proteomes" id="UP000260457">
    <property type="component" value="Chromosome"/>
</dbReference>
<reference evidence="2 3" key="1">
    <citation type="submission" date="2017-09" db="EMBL/GenBank/DDBJ databases">
        <title>Large-scale bioinformatics analysis of Bacillus genomes uncovers conserved roles of natural products in bacterial physiology.</title>
        <authorList>
            <consortium name="Agbiome Team Llc"/>
            <person name="Bleich R.M."/>
            <person name="Kirk G.J."/>
            <person name="Santa Maria K.C."/>
            <person name="Allen S.E."/>
            <person name="Farag S."/>
            <person name="Shank E.A."/>
            <person name="Bowers A."/>
        </authorList>
    </citation>
    <scope>NUCLEOTIDE SEQUENCE [LARGE SCALE GENOMIC DNA]</scope>
    <source>
        <strain evidence="2 3">AFS003229</strain>
    </source>
</reference>